<keyword evidence="15" id="KW-1185">Reference proteome</keyword>
<keyword evidence="3" id="KW-0813">Transport</keyword>
<evidence type="ECO:0000259" key="13">
    <source>
        <dbReference type="PROSITE" id="PS50939"/>
    </source>
</evidence>
<evidence type="ECO:0000256" key="11">
    <source>
        <dbReference type="ARBA" id="ARBA00024225"/>
    </source>
</evidence>
<comment type="subcellular location">
    <subcellularLocation>
        <location evidence="2">Membrane</location>
        <topology evidence="2">Multi-pass membrane protein</topology>
    </subcellularLocation>
</comment>
<evidence type="ECO:0000313" key="15">
    <source>
        <dbReference type="Proteomes" id="UP000095300"/>
    </source>
</evidence>
<evidence type="ECO:0000256" key="12">
    <source>
        <dbReference type="SAM" id="Phobius"/>
    </source>
</evidence>
<reference evidence="14" key="1">
    <citation type="submission" date="2020-05" db="UniProtKB">
        <authorList>
            <consortium name="EnsemblMetazoa"/>
        </authorList>
    </citation>
    <scope>IDENTIFICATION</scope>
    <source>
        <strain evidence="14">USDA</strain>
    </source>
</reference>
<proteinExistence type="predicted"/>
<keyword evidence="10 12" id="KW-0472">Membrane</keyword>
<dbReference type="EnsemblMetazoa" id="SCAU003103-RA">
    <property type="protein sequence ID" value="SCAU003103-PA"/>
    <property type="gene ID" value="SCAU003103"/>
</dbReference>
<feature type="transmembrane region" description="Helical" evidence="12">
    <location>
        <begin position="43"/>
        <end position="65"/>
    </location>
</feature>
<evidence type="ECO:0000256" key="2">
    <source>
        <dbReference type="ARBA" id="ARBA00004141"/>
    </source>
</evidence>
<accession>A0A1I8NY41</accession>
<organism evidence="14 15">
    <name type="scientific">Stomoxys calcitrans</name>
    <name type="common">Stable fly</name>
    <name type="synonym">Conops calcitrans</name>
    <dbReference type="NCBI Taxonomy" id="35570"/>
    <lineage>
        <taxon>Eukaryota</taxon>
        <taxon>Metazoa</taxon>
        <taxon>Ecdysozoa</taxon>
        <taxon>Arthropoda</taxon>
        <taxon>Hexapoda</taxon>
        <taxon>Insecta</taxon>
        <taxon>Pterygota</taxon>
        <taxon>Neoptera</taxon>
        <taxon>Endopterygota</taxon>
        <taxon>Diptera</taxon>
        <taxon>Brachycera</taxon>
        <taxon>Muscomorpha</taxon>
        <taxon>Muscoidea</taxon>
        <taxon>Muscidae</taxon>
        <taxon>Stomoxys</taxon>
    </lineage>
</organism>
<evidence type="ECO:0000256" key="4">
    <source>
        <dbReference type="ARBA" id="ARBA00022617"/>
    </source>
</evidence>
<evidence type="ECO:0000256" key="10">
    <source>
        <dbReference type="ARBA" id="ARBA00023136"/>
    </source>
</evidence>
<keyword evidence="8 12" id="KW-1133">Transmembrane helix</keyword>
<evidence type="ECO:0000256" key="6">
    <source>
        <dbReference type="ARBA" id="ARBA00022723"/>
    </source>
</evidence>
<dbReference type="Proteomes" id="UP000095300">
    <property type="component" value="Unassembled WGS sequence"/>
</dbReference>
<keyword evidence="5 12" id="KW-0812">Transmembrane</keyword>
<dbReference type="PROSITE" id="PS50939">
    <property type="entry name" value="CYTOCHROME_B561"/>
    <property type="match status" value="1"/>
</dbReference>
<feature type="transmembrane region" description="Helical" evidence="12">
    <location>
        <begin position="149"/>
        <end position="170"/>
    </location>
</feature>
<dbReference type="Gene3D" id="1.20.120.1770">
    <property type="match status" value="1"/>
</dbReference>
<evidence type="ECO:0000256" key="1">
    <source>
        <dbReference type="ARBA" id="ARBA00001970"/>
    </source>
</evidence>
<dbReference type="KEGG" id="scac:106080495"/>
<keyword evidence="4" id="KW-0349">Heme</keyword>
<evidence type="ECO:0000256" key="9">
    <source>
        <dbReference type="ARBA" id="ARBA00023004"/>
    </source>
</evidence>
<dbReference type="GO" id="GO:0046872">
    <property type="term" value="F:metal ion binding"/>
    <property type="evidence" value="ECO:0007669"/>
    <property type="project" value="UniProtKB-KW"/>
</dbReference>
<evidence type="ECO:0000256" key="7">
    <source>
        <dbReference type="ARBA" id="ARBA00022982"/>
    </source>
</evidence>
<feature type="domain" description="Cytochrome b561" evidence="13">
    <location>
        <begin position="47"/>
        <end position="234"/>
    </location>
</feature>
<dbReference type="InterPro" id="IPR006593">
    <property type="entry name" value="Cyt_b561/ferric_Rdtase_TM"/>
</dbReference>
<dbReference type="PANTHER" id="PTHR15422">
    <property type="entry name" value="OS05G0565100 PROTEIN"/>
    <property type="match status" value="1"/>
</dbReference>
<dbReference type="GO" id="GO:0140571">
    <property type="term" value="F:transmembrane ascorbate ferrireductase activity"/>
    <property type="evidence" value="ECO:0007669"/>
    <property type="project" value="UniProtKB-EC"/>
</dbReference>
<feature type="transmembrane region" description="Helical" evidence="12">
    <location>
        <begin position="118"/>
        <end position="137"/>
    </location>
</feature>
<keyword evidence="7" id="KW-0249">Electron transport</keyword>
<dbReference type="InterPro" id="IPR045150">
    <property type="entry name" value="CYB561D1/2"/>
</dbReference>
<evidence type="ECO:0000256" key="8">
    <source>
        <dbReference type="ARBA" id="ARBA00022989"/>
    </source>
</evidence>
<keyword evidence="9" id="KW-0408">Iron</keyword>
<gene>
    <name evidence="14" type="primary">106080495</name>
</gene>
<evidence type="ECO:0000256" key="3">
    <source>
        <dbReference type="ARBA" id="ARBA00022448"/>
    </source>
</evidence>
<evidence type="ECO:0000313" key="14">
    <source>
        <dbReference type="EnsemblMetazoa" id="SCAU003103-PA"/>
    </source>
</evidence>
<dbReference type="AlphaFoldDB" id="A0A1I8NY41"/>
<feature type="transmembrane region" description="Helical" evidence="12">
    <location>
        <begin position="182"/>
        <end position="202"/>
    </location>
</feature>
<sequence length="252" mass="28539">MSCNNFEVFDANPVVQPFMAGQYNLTNACDNLAALPMHNFSSLMAVGMNLFNHILIVTLTSYMVYKCWLMEFQKTALHAHLCTIGFVLLMAEGVMVRYRANILFSDYSAESKTLLHALLQFIGGFLGIIGTLQKYWGKEVHFKSRHAKFGLAACIFCFINFVAGFCVLILPSTRMTMKLLHTSLGLLTFVTGMLAQIFGYDTGFFHRNFTHKRLFKFVTFVILAISIIGPFKTMTYKMHLIFFGNTPLRGNI</sequence>
<comment type="cofactor">
    <cofactor evidence="1">
        <name>heme b</name>
        <dbReference type="ChEBI" id="CHEBI:60344"/>
    </cofactor>
</comment>
<protein>
    <recommendedName>
        <fullName evidence="11">ascorbate ferrireductase (transmembrane)</fullName>
        <ecNumber evidence="11">7.2.1.3</ecNumber>
    </recommendedName>
</protein>
<dbReference type="OrthoDB" id="432881at2759"/>
<feature type="transmembrane region" description="Helical" evidence="12">
    <location>
        <begin position="214"/>
        <end position="231"/>
    </location>
</feature>
<dbReference type="SMART" id="SM00665">
    <property type="entry name" value="B561"/>
    <property type="match status" value="1"/>
</dbReference>
<dbReference type="PANTHER" id="PTHR15422:SF43">
    <property type="entry name" value="ASCORBATE FERRIREDUCTASE (TRANSMEMBRANE)"/>
    <property type="match status" value="1"/>
</dbReference>
<dbReference type="GO" id="GO:0140575">
    <property type="term" value="F:transmembrane monodehydroascorbate reductase activity"/>
    <property type="evidence" value="ECO:0007669"/>
    <property type="project" value="InterPro"/>
</dbReference>
<evidence type="ECO:0000256" key="5">
    <source>
        <dbReference type="ARBA" id="ARBA00022692"/>
    </source>
</evidence>
<name>A0A1I8NY41_STOCA</name>
<dbReference type="Pfam" id="PF03188">
    <property type="entry name" value="Cytochrom_B561"/>
    <property type="match status" value="1"/>
</dbReference>
<dbReference type="EC" id="7.2.1.3" evidence="11"/>
<dbReference type="GO" id="GO:0016020">
    <property type="term" value="C:membrane"/>
    <property type="evidence" value="ECO:0007669"/>
    <property type="project" value="UniProtKB-SubCell"/>
</dbReference>
<feature type="transmembrane region" description="Helical" evidence="12">
    <location>
        <begin position="77"/>
        <end position="98"/>
    </location>
</feature>
<dbReference type="VEuPathDB" id="VectorBase:SCAU003103"/>
<keyword evidence="6" id="KW-0479">Metal-binding</keyword>